<organism evidence="9 10">
    <name type="scientific">Pseudomonas abietaniphila</name>
    <dbReference type="NCBI Taxonomy" id="89065"/>
    <lineage>
        <taxon>Bacteria</taxon>
        <taxon>Pseudomonadati</taxon>
        <taxon>Pseudomonadota</taxon>
        <taxon>Gammaproteobacteria</taxon>
        <taxon>Pseudomonadales</taxon>
        <taxon>Pseudomonadaceae</taxon>
        <taxon>Pseudomonas</taxon>
    </lineage>
</organism>
<dbReference type="GO" id="GO:0003677">
    <property type="term" value="F:DNA binding"/>
    <property type="evidence" value="ECO:0007669"/>
    <property type="project" value="UniProtKB-KW"/>
</dbReference>
<evidence type="ECO:0000256" key="5">
    <source>
        <dbReference type="ARBA" id="ARBA00023163"/>
    </source>
</evidence>
<name>A0A1G7RDP2_9PSED</name>
<keyword evidence="5" id="KW-0804">Transcription</keyword>
<dbReference type="InterPro" id="IPR036388">
    <property type="entry name" value="WH-like_DNA-bd_sf"/>
</dbReference>
<evidence type="ECO:0000313" key="10">
    <source>
        <dbReference type="Proteomes" id="UP000182894"/>
    </source>
</evidence>
<dbReference type="PROSITE" id="PS50043">
    <property type="entry name" value="HTH_LUXR_2"/>
    <property type="match status" value="1"/>
</dbReference>
<evidence type="ECO:0000256" key="3">
    <source>
        <dbReference type="ARBA" id="ARBA00023015"/>
    </source>
</evidence>
<keyword evidence="4" id="KW-0238">DNA-binding</keyword>
<dbReference type="PROSITE" id="PS00622">
    <property type="entry name" value="HTH_LUXR_1"/>
    <property type="match status" value="1"/>
</dbReference>
<feature type="domain" description="Response regulatory" evidence="8">
    <location>
        <begin position="20"/>
        <end position="134"/>
    </location>
</feature>
<feature type="modified residue" description="4-aspartylphosphate" evidence="6">
    <location>
        <position position="69"/>
    </location>
</feature>
<keyword evidence="1 6" id="KW-0597">Phosphoprotein</keyword>
<dbReference type="PANTHER" id="PTHR44688">
    <property type="entry name" value="DNA-BINDING TRANSCRIPTIONAL ACTIVATOR DEVR_DOSR"/>
    <property type="match status" value="1"/>
</dbReference>
<dbReference type="GO" id="GO:0006355">
    <property type="term" value="P:regulation of DNA-templated transcription"/>
    <property type="evidence" value="ECO:0007669"/>
    <property type="project" value="InterPro"/>
</dbReference>
<dbReference type="PANTHER" id="PTHR44688:SF16">
    <property type="entry name" value="DNA-BINDING TRANSCRIPTIONAL ACTIVATOR DEVR_DOSR"/>
    <property type="match status" value="1"/>
</dbReference>
<keyword evidence="3" id="KW-0805">Transcription regulation</keyword>
<evidence type="ECO:0000259" key="7">
    <source>
        <dbReference type="PROSITE" id="PS50043"/>
    </source>
</evidence>
<gene>
    <name evidence="9" type="ORF">SAMN05216605_101102</name>
</gene>
<dbReference type="InterPro" id="IPR001789">
    <property type="entry name" value="Sig_transdc_resp-reg_receiver"/>
</dbReference>
<sequence>MGTFQMTSQMTSKMINDASCVYIVDDDQLLRESLSSLLRSIGWRVELFASVAEFLTFKRPETTSCLVLDVRLQGISGLDFQDELVKARETLPIVFMTGHGDIAMTVKAMKAGAVDFLAKPFREQDLLDAVGLALRKDAEQREANKSLNELTDRLRTLSAREQEVMALAASGLMNKQIASEVCLSEITVKIHRANVMRKMRAKTFAELVRMAETLKLRLEK</sequence>
<dbReference type="Pfam" id="PF00196">
    <property type="entry name" value="GerE"/>
    <property type="match status" value="1"/>
</dbReference>
<protein>
    <submittedName>
        <fullName evidence="9">Two component transcriptional regulator, LuxR family</fullName>
    </submittedName>
</protein>
<dbReference type="SMART" id="SM00421">
    <property type="entry name" value="HTH_LUXR"/>
    <property type="match status" value="1"/>
</dbReference>
<dbReference type="AlphaFoldDB" id="A0A1G7RDP2"/>
<evidence type="ECO:0000313" key="9">
    <source>
        <dbReference type="EMBL" id="SDG08299.1"/>
    </source>
</evidence>
<keyword evidence="10" id="KW-1185">Reference proteome</keyword>
<evidence type="ECO:0000256" key="1">
    <source>
        <dbReference type="ARBA" id="ARBA00022553"/>
    </source>
</evidence>
<evidence type="ECO:0000256" key="2">
    <source>
        <dbReference type="ARBA" id="ARBA00023012"/>
    </source>
</evidence>
<dbReference type="FunFam" id="3.40.50.2300:FF:000018">
    <property type="entry name" value="DNA-binding transcriptional regulator NtrC"/>
    <property type="match status" value="1"/>
</dbReference>
<evidence type="ECO:0000256" key="6">
    <source>
        <dbReference type="PROSITE-ProRule" id="PRU00169"/>
    </source>
</evidence>
<dbReference type="Pfam" id="PF00072">
    <property type="entry name" value="Response_reg"/>
    <property type="match status" value="1"/>
</dbReference>
<evidence type="ECO:0000256" key="4">
    <source>
        <dbReference type="ARBA" id="ARBA00023125"/>
    </source>
</evidence>
<evidence type="ECO:0000259" key="8">
    <source>
        <dbReference type="PROSITE" id="PS50110"/>
    </source>
</evidence>
<dbReference type="PRINTS" id="PR00038">
    <property type="entry name" value="HTHLUXR"/>
</dbReference>
<reference evidence="10" key="1">
    <citation type="submission" date="2016-10" db="EMBL/GenBank/DDBJ databases">
        <authorList>
            <person name="Varghese N."/>
            <person name="Submissions S."/>
        </authorList>
    </citation>
    <scope>NUCLEOTIDE SEQUENCE [LARGE SCALE GENOMIC DNA]</scope>
    <source>
        <strain evidence="10">ATCC 700689</strain>
    </source>
</reference>
<dbReference type="SUPFAM" id="SSF52172">
    <property type="entry name" value="CheY-like"/>
    <property type="match status" value="1"/>
</dbReference>
<dbReference type="Gene3D" id="3.40.50.2300">
    <property type="match status" value="1"/>
</dbReference>
<dbReference type="PROSITE" id="PS50110">
    <property type="entry name" value="RESPONSE_REGULATORY"/>
    <property type="match status" value="1"/>
</dbReference>
<dbReference type="Gene3D" id="1.10.10.10">
    <property type="entry name" value="Winged helix-like DNA-binding domain superfamily/Winged helix DNA-binding domain"/>
    <property type="match status" value="1"/>
</dbReference>
<dbReference type="SMART" id="SM00448">
    <property type="entry name" value="REC"/>
    <property type="match status" value="1"/>
</dbReference>
<accession>A0A1G7RDP2</accession>
<dbReference type="STRING" id="89065.SAMN05216605_101102"/>
<dbReference type="InterPro" id="IPR011006">
    <property type="entry name" value="CheY-like_superfamily"/>
</dbReference>
<dbReference type="EMBL" id="FNCO01000001">
    <property type="protein sequence ID" value="SDG08299.1"/>
    <property type="molecule type" value="Genomic_DNA"/>
</dbReference>
<dbReference type="CDD" id="cd06170">
    <property type="entry name" value="LuxR_C_like"/>
    <property type="match status" value="1"/>
</dbReference>
<keyword evidence="2" id="KW-0902">Two-component regulatory system</keyword>
<dbReference type="RefSeq" id="WP_244165767.1">
    <property type="nucleotide sequence ID" value="NZ_FNCO01000001.1"/>
</dbReference>
<dbReference type="InterPro" id="IPR000792">
    <property type="entry name" value="Tscrpt_reg_LuxR_C"/>
</dbReference>
<dbReference type="GO" id="GO:0000160">
    <property type="term" value="P:phosphorelay signal transduction system"/>
    <property type="evidence" value="ECO:0007669"/>
    <property type="project" value="UniProtKB-KW"/>
</dbReference>
<feature type="domain" description="HTH luxR-type" evidence="7">
    <location>
        <begin position="150"/>
        <end position="215"/>
    </location>
</feature>
<proteinExistence type="predicted"/>
<dbReference type="Proteomes" id="UP000182894">
    <property type="component" value="Unassembled WGS sequence"/>
</dbReference>